<feature type="transmembrane region" description="Helical" evidence="5">
    <location>
        <begin position="199"/>
        <end position="225"/>
    </location>
</feature>
<feature type="transmembrane region" description="Helical" evidence="5">
    <location>
        <begin position="170"/>
        <end position="187"/>
    </location>
</feature>
<feature type="transmembrane region" description="Helical" evidence="5">
    <location>
        <begin position="50"/>
        <end position="73"/>
    </location>
</feature>
<feature type="transmembrane region" description="Helical" evidence="5">
    <location>
        <begin position="126"/>
        <end position="150"/>
    </location>
</feature>
<keyword evidence="3 5" id="KW-1133">Transmembrane helix</keyword>
<protein>
    <submittedName>
        <fullName evidence="7">Ion transporter</fullName>
    </submittedName>
</protein>
<keyword evidence="8" id="KW-1185">Reference proteome</keyword>
<evidence type="ECO:0000259" key="6">
    <source>
        <dbReference type="Pfam" id="PF00520"/>
    </source>
</evidence>
<feature type="transmembrane region" description="Helical" evidence="5">
    <location>
        <begin position="85"/>
        <end position="105"/>
    </location>
</feature>
<gene>
    <name evidence="7" type="ORF">E1298_23395</name>
</gene>
<evidence type="ECO:0000256" key="4">
    <source>
        <dbReference type="ARBA" id="ARBA00023136"/>
    </source>
</evidence>
<dbReference type="EMBL" id="SMKU01000130">
    <property type="protein sequence ID" value="TDD81986.1"/>
    <property type="molecule type" value="Genomic_DNA"/>
</dbReference>
<dbReference type="Gene3D" id="1.10.287.70">
    <property type="match status" value="1"/>
</dbReference>
<dbReference type="SUPFAM" id="SSF81324">
    <property type="entry name" value="Voltage-gated potassium channels"/>
    <property type="match status" value="1"/>
</dbReference>
<dbReference type="GO" id="GO:0005248">
    <property type="term" value="F:voltage-gated sodium channel activity"/>
    <property type="evidence" value="ECO:0007669"/>
    <property type="project" value="TreeGrafter"/>
</dbReference>
<evidence type="ECO:0000313" key="8">
    <source>
        <dbReference type="Proteomes" id="UP000294513"/>
    </source>
</evidence>
<dbReference type="Proteomes" id="UP000294513">
    <property type="component" value="Unassembled WGS sequence"/>
</dbReference>
<organism evidence="7 8">
    <name type="scientific">Actinomadura rubrisoli</name>
    <dbReference type="NCBI Taxonomy" id="2530368"/>
    <lineage>
        <taxon>Bacteria</taxon>
        <taxon>Bacillati</taxon>
        <taxon>Actinomycetota</taxon>
        <taxon>Actinomycetes</taxon>
        <taxon>Streptosporangiales</taxon>
        <taxon>Thermomonosporaceae</taxon>
        <taxon>Actinomadura</taxon>
    </lineage>
</organism>
<evidence type="ECO:0000256" key="1">
    <source>
        <dbReference type="ARBA" id="ARBA00004141"/>
    </source>
</evidence>
<feature type="domain" description="Ion transport" evidence="6">
    <location>
        <begin position="19"/>
        <end position="230"/>
    </location>
</feature>
<dbReference type="InterPro" id="IPR043203">
    <property type="entry name" value="VGCC_Ca_Na"/>
</dbReference>
<dbReference type="PANTHER" id="PTHR10037:SF62">
    <property type="entry name" value="SODIUM CHANNEL PROTEIN 60E"/>
    <property type="match status" value="1"/>
</dbReference>
<evidence type="ECO:0000313" key="7">
    <source>
        <dbReference type="EMBL" id="TDD81986.1"/>
    </source>
</evidence>
<evidence type="ECO:0000256" key="3">
    <source>
        <dbReference type="ARBA" id="ARBA00022989"/>
    </source>
</evidence>
<dbReference type="Pfam" id="PF00520">
    <property type="entry name" value="Ion_trans"/>
    <property type="match status" value="1"/>
</dbReference>
<accession>A0A4R5BBE9</accession>
<feature type="transmembrane region" description="Helical" evidence="5">
    <location>
        <begin position="20"/>
        <end position="38"/>
    </location>
</feature>
<keyword evidence="4 5" id="KW-0472">Membrane</keyword>
<dbReference type="Gene3D" id="1.20.120.350">
    <property type="entry name" value="Voltage-gated potassium channels. Chain C"/>
    <property type="match status" value="1"/>
</dbReference>
<proteinExistence type="predicted"/>
<dbReference type="InterPro" id="IPR027359">
    <property type="entry name" value="Volt_channel_dom_sf"/>
</dbReference>
<sequence>MSVTLPSVRADARRRAESPWFQHTITAVIVANAVCLGLDTVPEIVQRYGTILVVLDRGVLVIFVVELVLRVFAYGRAFWRDPWSVFDFLVVAMALIPSTGGLSVLRALRILRVLRLVSALPSLRRVVGALLAAMPGMGSIAGLLALVQYVAAVMATKLFGHIMPEKFGSLGWSLFTLFQIMTGDGWSDIVLTVMRTQPLAWIFFVVYIMVSTFAVLNLFMAVVVASMESQISDEIGKDPEGAQREEERDTETLQAVQRLTDEVSALHTELAVLSRVVTGGRDRTGPPP</sequence>
<dbReference type="OrthoDB" id="5297065at2"/>
<dbReference type="AlphaFoldDB" id="A0A4R5BBE9"/>
<comment type="caution">
    <text evidence="7">The sequence shown here is derived from an EMBL/GenBank/DDBJ whole genome shotgun (WGS) entry which is preliminary data.</text>
</comment>
<reference evidence="7 8" key="1">
    <citation type="submission" date="2019-03" db="EMBL/GenBank/DDBJ databases">
        <title>Draft genome sequences of novel Actinobacteria.</title>
        <authorList>
            <person name="Sahin N."/>
            <person name="Ay H."/>
            <person name="Saygin H."/>
        </authorList>
    </citation>
    <scope>NUCLEOTIDE SEQUENCE [LARGE SCALE GENOMIC DNA]</scope>
    <source>
        <strain evidence="7 8">H3C3</strain>
    </source>
</reference>
<dbReference type="InterPro" id="IPR005821">
    <property type="entry name" value="Ion_trans_dom"/>
</dbReference>
<evidence type="ECO:0000256" key="2">
    <source>
        <dbReference type="ARBA" id="ARBA00022692"/>
    </source>
</evidence>
<name>A0A4R5BBE9_9ACTN</name>
<dbReference type="GO" id="GO:0001518">
    <property type="term" value="C:voltage-gated sodium channel complex"/>
    <property type="evidence" value="ECO:0007669"/>
    <property type="project" value="TreeGrafter"/>
</dbReference>
<evidence type="ECO:0000256" key="5">
    <source>
        <dbReference type="SAM" id="Phobius"/>
    </source>
</evidence>
<keyword evidence="2 5" id="KW-0812">Transmembrane</keyword>
<dbReference type="PANTHER" id="PTHR10037">
    <property type="entry name" value="VOLTAGE-GATED CATION CHANNEL CALCIUM AND SODIUM"/>
    <property type="match status" value="1"/>
</dbReference>
<comment type="subcellular location">
    <subcellularLocation>
        <location evidence="1">Membrane</location>
        <topology evidence="1">Multi-pass membrane protein</topology>
    </subcellularLocation>
</comment>